<dbReference type="InterPro" id="IPR001466">
    <property type="entry name" value="Beta-lactam-related"/>
</dbReference>
<dbReference type="EMBL" id="BART01013276">
    <property type="protein sequence ID" value="GAG75741.1"/>
    <property type="molecule type" value="Genomic_DNA"/>
</dbReference>
<sequence>MVNPTGATGPVLWSYLLSPDTKIQANNNQQIHEGLHHGAQLVVHRYGDMLIDLSAGYSGKSKKIPIIPETNFLTFSLTKPYTSVCIFMLIEGKEINLDDPVGYYWP</sequence>
<feature type="domain" description="Beta-lactamase-related" evidence="1">
    <location>
        <begin position="33"/>
        <end position="106"/>
    </location>
</feature>
<reference evidence="2" key="1">
    <citation type="journal article" date="2014" name="Front. Microbiol.">
        <title>High frequency of phylogenetically diverse reductive dehalogenase-homologous genes in deep subseafloor sedimentary metagenomes.</title>
        <authorList>
            <person name="Kawai M."/>
            <person name="Futagami T."/>
            <person name="Toyoda A."/>
            <person name="Takaki Y."/>
            <person name="Nishi S."/>
            <person name="Hori S."/>
            <person name="Arai W."/>
            <person name="Tsubouchi T."/>
            <person name="Morono Y."/>
            <person name="Uchiyama I."/>
            <person name="Ito T."/>
            <person name="Fujiyama A."/>
            <person name="Inagaki F."/>
            <person name="Takami H."/>
        </authorList>
    </citation>
    <scope>NUCLEOTIDE SEQUENCE</scope>
    <source>
        <strain evidence="2">Expedition CK06-06</strain>
    </source>
</reference>
<name>X1BUB8_9ZZZZ</name>
<comment type="caution">
    <text evidence="2">The sequence shown here is derived from an EMBL/GenBank/DDBJ whole genome shotgun (WGS) entry which is preliminary data.</text>
</comment>
<feature type="non-terminal residue" evidence="2">
    <location>
        <position position="106"/>
    </location>
</feature>
<dbReference type="InterPro" id="IPR012338">
    <property type="entry name" value="Beta-lactam/transpept-like"/>
</dbReference>
<dbReference type="PANTHER" id="PTHR43319:SF3">
    <property type="entry name" value="BETA-LACTAMASE-RELATED DOMAIN-CONTAINING PROTEIN"/>
    <property type="match status" value="1"/>
</dbReference>
<dbReference type="Pfam" id="PF00144">
    <property type="entry name" value="Beta-lactamase"/>
    <property type="match status" value="1"/>
</dbReference>
<evidence type="ECO:0000313" key="2">
    <source>
        <dbReference type="EMBL" id="GAG75741.1"/>
    </source>
</evidence>
<gene>
    <name evidence="2" type="ORF">S01H4_27243</name>
</gene>
<protein>
    <recommendedName>
        <fullName evidence="1">Beta-lactamase-related domain-containing protein</fullName>
    </recommendedName>
</protein>
<proteinExistence type="predicted"/>
<dbReference type="Gene3D" id="3.40.710.10">
    <property type="entry name" value="DD-peptidase/beta-lactamase superfamily"/>
    <property type="match status" value="1"/>
</dbReference>
<accession>X1BUB8</accession>
<organism evidence="2">
    <name type="scientific">marine sediment metagenome</name>
    <dbReference type="NCBI Taxonomy" id="412755"/>
    <lineage>
        <taxon>unclassified sequences</taxon>
        <taxon>metagenomes</taxon>
        <taxon>ecological metagenomes</taxon>
    </lineage>
</organism>
<evidence type="ECO:0000259" key="1">
    <source>
        <dbReference type="Pfam" id="PF00144"/>
    </source>
</evidence>
<dbReference type="InterPro" id="IPR052907">
    <property type="entry name" value="Beta-lactamase/esterase"/>
</dbReference>
<dbReference type="PANTHER" id="PTHR43319">
    <property type="entry name" value="BETA-LACTAMASE-RELATED"/>
    <property type="match status" value="1"/>
</dbReference>
<dbReference type="SUPFAM" id="SSF56601">
    <property type="entry name" value="beta-lactamase/transpeptidase-like"/>
    <property type="match status" value="1"/>
</dbReference>
<dbReference type="AlphaFoldDB" id="X1BUB8"/>